<dbReference type="Proteomes" id="UP000502421">
    <property type="component" value="Chromosome"/>
</dbReference>
<dbReference type="InterPro" id="IPR027375">
    <property type="entry name" value="DKNYY"/>
</dbReference>
<dbReference type="RefSeq" id="WP_168807004.1">
    <property type="nucleotide sequence ID" value="NZ_CP051205.1"/>
</dbReference>
<sequence>MTPIEKPKYKAMQEGKFLKQYEVITIDPPYATVRSGDELFKVPVEAHLDTWQPLSENYSKDHKGILCNSSRVFTRHTKSIDLDTFEVIQENDTPMTTYFRDKNNVYIYSSMCTFSALEGAVPGTFEITDIKKGFSTDGHNDYYYAQQLPYRLADARFLNEHYAEANGKIYAAYTRLVPADAATFVIPEPELISNVALDKDHVFFREQIVAEADARTFRFLNGCVAAGRAYYRNCDIDFYAKDEKLAWFIRTIDKSFKKIRSKSIGAFDFKVEDETGYGYDKENRYLQGKKV</sequence>
<accession>A0AAE7D8Q6</accession>
<evidence type="ECO:0000313" key="2">
    <source>
        <dbReference type="Proteomes" id="UP000502421"/>
    </source>
</evidence>
<protein>
    <submittedName>
        <fullName evidence="1">DKNYY domain-containing protein</fullName>
    </submittedName>
</protein>
<dbReference type="EMBL" id="CP051205">
    <property type="protein sequence ID" value="QJB33663.1"/>
    <property type="molecule type" value="Genomic_DNA"/>
</dbReference>
<dbReference type="KEGG" id="coy:HF329_21030"/>
<evidence type="ECO:0000313" key="1">
    <source>
        <dbReference type="EMBL" id="QJB33663.1"/>
    </source>
</evidence>
<dbReference type="Pfam" id="PF13644">
    <property type="entry name" value="DKNYY"/>
    <property type="match status" value="2"/>
</dbReference>
<reference evidence="2" key="1">
    <citation type="submission" date="2020-04" db="EMBL/GenBank/DDBJ databases">
        <authorList>
            <person name="Kittiwongwattana C."/>
        </authorList>
    </citation>
    <scope>NUCLEOTIDE SEQUENCE [LARGE SCALE GENOMIC DNA]</scope>
    <source>
        <strain evidence="2">1310</strain>
    </source>
</reference>
<name>A0AAE7D8Q6_9BACT</name>
<gene>
    <name evidence="1" type="ORF">HF329_21030</name>
</gene>
<proteinExistence type="predicted"/>
<organism evidence="1 2">
    <name type="scientific">Chitinophaga oryzae</name>
    <dbReference type="NCBI Taxonomy" id="2725414"/>
    <lineage>
        <taxon>Bacteria</taxon>
        <taxon>Pseudomonadati</taxon>
        <taxon>Bacteroidota</taxon>
        <taxon>Chitinophagia</taxon>
        <taxon>Chitinophagales</taxon>
        <taxon>Chitinophagaceae</taxon>
        <taxon>Chitinophaga</taxon>
    </lineage>
</organism>
<dbReference type="AlphaFoldDB" id="A0AAE7D8Q6"/>